<evidence type="ECO:0000313" key="1">
    <source>
        <dbReference type="EMBL" id="CTQ64130.1"/>
    </source>
</evidence>
<accession>A0A0M6ZPS8</accession>
<evidence type="ECO:0008006" key="3">
    <source>
        <dbReference type="Google" id="ProtNLM"/>
    </source>
</evidence>
<dbReference type="Gene3D" id="1.10.3700.10">
    <property type="entry name" value="AGR C 984p-like"/>
    <property type="match status" value="1"/>
</dbReference>
<dbReference type="Pfam" id="PF06748">
    <property type="entry name" value="DUF1217"/>
    <property type="match status" value="1"/>
</dbReference>
<sequence length="263" mass="29383">MINTLTQVQIVRNNMDRSLATVAADPVVDRQTEYYRENIRNIKSIDDFMADDRIYRYAMTAMGLEDMIYAKAFMRKVLTEGTASRAAFANQLADSKYRNFAETFNFANYGETATSFSRTQEGIVDKFHRQTLEVKEGAQNDGVRLALYFERKASEITGPFDILADRALAETVRTALGLPDAFALTDIDKQAEYFDKHLDYEKLSSDPEYLSKFLERFSAMYDLSNGAQTAAAPTLAVFGPGPGIVPFGEGLLSSIQNFKLGGS</sequence>
<dbReference type="Proteomes" id="UP000053235">
    <property type="component" value="Unassembled WGS sequence"/>
</dbReference>
<dbReference type="InterPro" id="IPR023157">
    <property type="entry name" value="AGR-C-984p-like_sf"/>
</dbReference>
<evidence type="ECO:0000313" key="2">
    <source>
        <dbReference type="Proteomes" id="UP000053235"/>
    </source>
</evidence>
<proteinExistence type="predicted"/>
<dbReference type="EMBL" id="CXWD01000001">
    <property type="protein sequence ID" value="CTQ64130.1"/>
    <property type="molecule type" value="Genomic_DNA"/>
</dbReference>
<dbReference type="STRING" id="388408.LAX5112_00189"/>
<organism evidence="1 2">
    <name type="scientific">Roseibium alexandrii</name>
    <dbReference type="NCBI Taxonomy" id="388408"/>
    <lineage>
        <taxon>Bacteria</taxon>
        <taxon>Pseudomonadati</taxon>
        <taxon>Pseudomonadota</taxon>
        <taxon>Alphaproteobacteria</taxon>
        <taxon>Hyphomicrobiales</taxon>
        <taxon>Stappiaceae</taxon>
        <taxon>Roseibium</taxon>
    </lineage>
</organism>
<name>A0A0M6ZPS8_9HYPH</name>
<protein>
    <recommendedName>
        <fullName evidence="3">DUF1217 domain-containing protein</fullName>
    </recommendedName>
</protein>
<dbReference type="SUPFAM" id="SSF158837">
    <property type="entry name" value="AGR C 984p-like"/>
    <property type="match status" value="1"/>
</dbReference>
<dbReference type="AlphaFoldDB" id="A0A0M6ZPS8"/>
<dbReference type="RefSeq" id="WP_055670312.1">
    <property type="nucleotide sequence ID" value="NZ_CXWD01000001.1"/>
</dbReference>
<reference evidence="2" key="1">
    <citation type="submission" date="2015-07" db="EMBL/GenBank/DDBJ databases">
        <authorList>
            <person name="Rodrigo-Torres Lidia"/>
            <person name="Arahal R.David."/>
        </authorList>
    </citation>
    <scope>NUCLEOTIDE SEQUENCE [LARGE SCALE GENOMIC DNA]</scope>
    <source>
        <strain evidence="2">CECT 5112</strain>
    </source>
</reference>
<dbReference type="InterPro" id="IPR010626">
    <property type="entry name" value="DUF1217"/>
</dbReference>
<keyword evidence="2" id="KW-1185">Reference proteome</keyword>
<gene>
    <name evidence="1" type="ORF">LAX5112_00189</name>
</gene>